<evidence type="ECO:0000259" key="4">
    <source>
        <dbReference type="PROSITE" id="PS50887"/>
    </source>
</evidence>
<dbReference type="Pfam" id="PF00563">
    <property type="entry name" value="EAL"/>
    <property type="match status" value="1"/>
</dbReference>
<evidence type="ECO:0000259" key="3">
    <source>
        <dbReference type="PROSITE" id="PS50883"/>
    </source>
</evidence>
<name>A0A6J4QM45_9ACTN</name>
<dbReference type="PANTHER" id="PTHR44757">
    <property type="entry name" value="DIGUANYLATE CYCLASE DGCP"/>
    <property type="match status" value="1"/>
</dbReference>
<dbReference type="NCBIfam" id="TIGR00229">
    <property type="entry name" value="sensory_box"/>
    <property type="match status" value="1"/>
</dbReference>
<dbReference type="Gene3D" id="3.30.450.20">
    <property type="entry name" value="PAS domain"/>
    <property type="match status" value="1"/>
</dbReference>
<dbReference type="InterPro" id="IPR035965">
    <property type="entry name" value="PAS-like_dom_sf"/>
</dbReference>
<dbReference type="InterPro" id="IPR001633">
    <property type="entry name" value="EAL_dom"/>
</dbReference>
<evidence type="ECO:0000259" key="1">
    <source>
        <dbReference type="PROSITE" id="PS50112"/>
    </source>
</evidence>
<evidence type="ECO:0000313" key="5">
    <source>
        <dbReference type="EMBL" id="CAA9447600.1"/>
    </source>
</evidence>
<dbReference type="PROSITE" id="PS50113">
    <property type="entry name" value="PAC"/>
    <property type="match status" value="1"/>
</dbReference>
<organism evidence="5">
    <name type="scientific">uncultured Rubrobacteraceae bacterium</name>
    <dbReference type="NCBI Taxonomy" id="349277"/>
    <lineage>
        <taxon>Bacteria</taxon>
        <taxon>Bacillati</taxon>
        <taxon>Actinomycetota</taxon>
        <taxon>Rubrobacteria</taxon>
        <taxon>Rubrobacterales</taxon>
        <taxon>Rubrobacteraceae</taxon>
        <taxon>environmental samples</taxon>
    </lineage>
</organism>
<dbReference type="InterPro" id="IPR035919">
    <property type="entry name" value="EAL_sf"/>
</dbReference>
<evidence type="ECO:0000259" key="2">
    <source>
        <dbReference type="PROSITE" id="PS50113"/>
    </source>
</evidence>
<dbReference type="PANTHER" id="PTHR44757:SF2">
    <property type="entry name" value="BIOFILM ARCHITECTURE MAINTENANCE PROTEIN MBAA"/>
    <property type="match status" value="1"/>
</dbReference>
<dbReference type="PROSITE" id="PS50112">
    <property type="entry name" value="PAS"/>
    <property type="match status" value="1"/>
</dbReference>
<dbReference type="SUPFAM" id="SSF141868">
    <property type="entry name" value="EAL domain-like"/>
    <property type="match status" value="1"/>
</dbReference>
<dbReference type="CDD" id="cd01949">
    <property type="entry name" value="GGDEF"/>
    <property type="match status" value="1"/>
</dbReference>
<dbReference type="Pfam" id="PF00990">
    <property type="entry name" value="GGDEF"/>
    <property type="match status" value="1"/>
</dbReference>
<reference evidence="5" key="1">
    <citation type="submission" date="2020-02" db="EMBL/GenBank/DDBJ databases">
        <authorList>
            <person name="Meier V. D."/>
        </authorList>
    </citation>
    <scope>NUCLEOTIDE SEQUENCE</scope>
    <source>
        <strain evidence="5">AVDCRST_MAG01</strain>
    </source>
</reference>
<gene>
    <name evidence="5" type="ORF">AVDCRST_MAG01-01-4242</name>
</gene>
<dbReference type="FunFam" id="3.30.70.270:FF:000001">
    <property type="entry name" value="Diguanylate cyclase domain protein"/>
    <property type="match status" value="1"/>
</dbReference>
<dbReference type="EMBL" id="CADCUW010000549">
    <property type="protein sequence ID" value="CAA9447600.1"/>
    <property type="molecule type" value="Genomic_DNA"/>
</dbReference>
<dbReference type="SUPFAM" id="SSF55785">
    <property type="entry name" value="PYP-like sensor domain (PAS domain)"/>
    <property type="match status" value="1"/>
</dbReference>
<feature type="domain" description="PAS" evidence="1">
    <location>
        <begin position="21"/>
        <end position="70"/>
    </location>
</feature>
<dbReference type="Gene3D" id="3.30.70.270">
    <property type="match status" value="1"/>
</dbReference>
<dbReference type="SMART" id="SM00052">
    <property type="entry name" value="EAL"/>
    <property type="match status" value="1"/>
</dbReference>
<dbReference type="InterPro" id="IPR043128">
    <property type="entry name" value="Rev_trsase/Diguanyl_cyclase"/>
</dbReference>
<dbReference type="InterPro" id="IPR000160">
    <property type="entry name" value="GGDEF_dom"/>
</dbReference>
<dbReference type="SUPFAM" id="SSF55073">
    <property type="entry name" value="Nucleotide cyclase"/>
    <property type="match status" value="1"/>
</dbReference>
<dbReference type="CDD" id="cd00130">
    <property type="entry name" value="PAS"/>
    <property type="match status" value="1"/>
</dbReference>
<feature type="domain" description="EAL" evidence="3">
    <location>
        <begin position="324"/>
        <end position="580"/>
    </location>
</feature>
<sequence length="582" mass="63526">MVPEKPGVRNSSPLGDLPDGGKRLLELAVSACANAVIITDAAQPDSPAVYANPAAEHITGYPLEEILGRNPRFLQGPYSDLEEVAELRRAVAEGREFYGVVRNRRKDGSDFFNEMYVAPVRDGDGAVTHFVGIQNDVTERRALEEEMEHRASHDPLTGLPNRAMFVERLGQAVARKARSGRHVSALFMDLDNFKDVNDSLGHEAGNQLLVAVAKRLRGCLRNEDTLARFAGDEFVVLVEDEAGGSVAAQLAERLLECLDTPFSLAGERVFVSASVGVAPHGPSDPDRGEALLGRADAAMYEAKRLGKARYATYDPAIQARRRSRLRMVNDLRAALEREEFVLQYQPKVDLKTGAVDHVEALARWHQPRRGLLLPAEFIPLAEETGLIVPLGRWVLEEACAQVRCWQDLHPRTQPVVANVNLSAKQFRQPDLAAEVAEVLEKTGLDPACLELEITESVLMEDAPATGAVLEKLKALDIKVAVDDFGTGYSSLSYLKRFPVDTLKIDRSFVSGLGTDLEDEVLVSGVLGLAHALGLRVVAEGVETEQQVASLKKIGCDLAQGYYFFRPLSNVAATPVLAKGMLP</sequence>
<dbReference type="InterPro" id="IPR029787">
    <property type="entry name" value="Nucleotide_cyclase"/>
</dbReference>
<dbReference type="SMART" id="SM00267">
    <property type="entry name" value="GGDEF"/>
    <property type="match status" value="1"/>
</dbReference>
<dbReference type="SMART" id="SM00091">
    <property type="entry name" value="PAS"/>
    <property type="match status" value="1"/>
</dbReference>
<feature type="domain" description="PAC" evidence="2">
    <location>
        <begin position="95"/>
        <end position="149"/>
    </location>
</feature>
<feature type="domain" description="GGDEF" evidence="4">
    <location>
        <begin position="181"/>
        <end position="315"/>
    </location>
</feature>
<dbReference type="NCBIfam" id="TIGR00254">
    <property type="entry name" value="GGDEF"/>
    <property type="match status" value="1"/>
</dbReference>
<accession>A0A6J4QM45</accession>
<dbReference type="InterPro" id="IPR052155">
    <property type="entry name" value="Biofilm_reg_signaling"/>
</dbReference>
<dbReference type="CDD" id="cd01948">
    <property type="entry name" value="EAL"/>
    <property type="match status" value="1"/>
</dbReference>
<proteinExistence type="predicted"/>
<dbReference type="FunFam" id="3.20.20.450:FF:000001">
    <property type="entry name" value="Cyclic di-GMP phosphodiesterase yahA"/>
    <property type="match status" value="1"/>
</dbReference>
<dbReference type="SMART" id="SM00086">
    <property type="entry name" value="PAC"/>
    <property type="match status" value="1"/>
</dbReference>
<dbReference type="PROSITE" id="PS50883">
    <property type="entry name" value="EAL"/>
    <property type="match status" value="1"/>
</dbReference>
<dbReference type="Gene3D" id="3.20.20.450">
    <property type="entry name" value="EAL domain"/>
    <property type="match status" value="1"/>
</dbReference>
<protein>
    <submittedName>
        <fullName evidence="5">Diguanylate cyclase/phosphodiesterase (GGDEF &amp; EAL domains) with PAS/PAC sensor(S)</fullName>
    </submittedName>
</protein>
<dbReference type="InterPro" id="IPR000014">
    <property type="entry name" value="PAS"/>
</dbReference>
<dbReference type="PROSITE" id="PS50887">
    <property type="entry name" value="GGDEF"/>
    <property type="match status" value="1"/>
</dbReference>
<dbReference type="InterPro" id="IPR000700">
    <property type="entry name" value="PAS-assoc_C"/>
</dbReference>
<dbReference type="InterPro" id="IPR001610">
    <property type="entry name" value="PAC"/>
</dbReference>
<dbReference type="Pfam" id="PF13426">
    <property type="entry name" value="PAS_9"/>
    <property type="match status" value="1"/>
</dbReference>
<dbReference type="AlphaFoldDB" id="A0A6J4QM45"/>